<name>A0A0C4DMC2_MAGP6</name>
<evidence type="ECO:0000313" key="3">
    <source>
        <dbReference type="EnsemblFungi" id="MAPG_00927T0"/>
    </source>
</evidence>
<evidence type="ECO:0000313" key="4">
    <source>
        <dbReference type="Proteomes" id="UP000011715"/>
    </source>
</evidence>
<reference evidence="3" key="4">
    <citation type="journal article" date="2015" name="G3 (Bethesda)">
        <title>Genome sequences of three phytopathogenic species of the Magnaporthaceae family of fungi.</title>
        <authorList>
            <person name="Okagaki L.H."/>
            <person name="Nunes C.C."/>
            <person name="Sailsbery J."/>
            <person name="Clay B."/>
            <person name="Brown D."/>
            <person name="John T."/>
            <person name="Oh Y."/>
            <person name="Young N."/>
            <person name="Fitzgerald M."/>
            <person name="Haas B.J."/>
            <person name="Zeng Q."/>
            <person name="Young S."/>
            <person name="Adiconis X."/>
            <person name="Fan L."/>
            <person name="Levin J.Z."/>
            <person name="Mitchell T.K."/>
            <person name="Okubara P.A."/>
            <person name="Farman M.L."/>
            <person name="Kohn L.M."/>
            <person name="Birren B."/>
            <person name="Ma L.-J."/>
            <person name="Dean R.A."/>
        </authorList>
    </citation>
    <scope>NUCLEOTIDE SEQUENCE</scope>
    <source>
        <strain evidence="3">ATCC 64411 / 73-15</strain>
    </source>
</reference>
<dbReference type="EMBL" id="GL876966">
    <property type="protein sequence ID" value="KLU81846.1"/>
    <property type="molecule type" value="Genomic_DNA"/>
</dbReference>
<dbReference type="OrthoDB" id="4772757at2759"/>
<gene>
    <name evidence="2" type="ORF">MAPG_00927</name>
</gene>
<evidence type="ECO:0000313" key="2">
    <source>
        <dbReference type="EMBL" id="KLU81846.1"/>
    </source>
</evidence>
<dbReference type="EnsemblFungi" id="MAPG_00927T0">
    <property type="protein sequence ID" value="MAPG_00927T0"/>
    <property type="gene ID" value="MAPG_00927"/>
</dbReference>
<reference evidence="2" key="1">
    <citation type="submission" date="2010-05" db="EMBL/GenBank/DDBJ databases">
        <title>The Genome Sequence of Magnaporthe poae strain ATCC 64411.</title>
        <authorList>
            <consortium name="The Broad Institute Genome Sequencing Platform"/>
            <consortium name="Broad Institute Genome Sequencing Center for Infectious Disease"/>
            <person name="Ma L.-J."/>
            <person name="Dead R."/>
            <person name="Young S."/>
            <person name="Zeng Q."/>
            <person name="Koehrsen M."/>
            <person name="Alvarado L."/>
            <person name="Berlin A."/>
            <person name="Chapman S.B."/>
            <person name="Chen Z."/>
            <person name="Freedman E."/>
            <person name="Gellesch M."/>
            <person name="Goldberg J."/>
            <person name="Griggs A."/>
            <person name="Gujja S."/>
            <person name="Heilman E.R."/>
            <person name="Heiman D."/>
            <person name="Hepburn T."/>
            <person name="Howarth C."/>
            <person name="Jen D."/>
            <person name="Larson L."/>
            <person name="Mehta T."/>
            <person name="Neiman D."/>
            <person name="Pearson M."/>
            <person name="Roberts A."/>
            <person name="Saif S."/>
            <person name="Shea T."/>
            <person name="Shenoy N."/>
            <person name="Sisk P."/>
            <person name="Stolte C."/>
            <person name="Sykes S."/>
            <person name="Walk T."/>
            <person name="White J."/>
            <person name="Yandava C."/>
            <person name="Haas B."/>
            <person name="Nusbaum C."/>
            <person name="Birren B."/>
        </authorList>
    </citation>
    <scope>NUCLEOTIDE SEQUENCE</scope>
    <source>
        <strain evidence="2">ATCC 64411</strain>
    </source>
</reference>
<dbReference type="EMBL" id="ADBL01000224">
    <property type="status" value="NOT_ANNOTATED_CDS"/>
    <property type="molecule type" value="Genomic_DNA"/>
</dbReference>
<dbReference type="VEuPathDB" id="FungiDB:MAPG_00927"/>
<keyword evidence="4" id="KW-1185">Reference proteome</keyword>
<accession>A0A0C4DMC2</accession>
<reference evidence="3" key="5">
    <citation type="submission" date="2015-06" db="UniProtKB">
        <authorList>
            <consortium name="EnsemblFungi"/>
        </authorList>
    </citation>
    <scope>IDENTIFICATION</scope>
    <source>
        <strain evidence="3">ATCC 64411</strain>
    </source>
</reference>
<dbReference type="Proteomes" id="UP000011715">
    <property type="component" value="Unassembled WGS sequence"/>
</dbReference>
<dbReference type="AlphaFoldDB" id="A0A0C4DMC2"/>
<reference evidence="2" key="3">
    <citation type="submission" date="2011-03" db="EMBL/GenBank/DDBJ databases">
        <title>Annotation of Magnaporthe poae ATCC 64411.</title>
        <authorList>
            <person name="Ma L.-J."/>
            <person name="Dead R."/>
            <person name="Young S.K."/>
            <person name="Zeng Q."/>
            <person name="Gargeya S."/>
            <person name="Fitzgerald M."/>
            <person name="Haas B."/>
            <person name="Abouelleil A."/>
            <person name="Alvarado L."/>
            <person name="Arachchi H.M."/>
            <person name="Berlin A."/>
            <person name="Brown A."/>
            <person name="Chapman S.B."/>
            <person name="Chen Z."/>
            <person name="Dunbar C."/>
            <person name="Freedman E."/>
            <person name="Gearin G."/>
            <person name="Gellesch M."/>
            <person name="Goldberg J."/>
            <person name="Griggs A."/>
            <person name="Gujja S."/>
            <person name="Heiman D."/>
            <person name="Howarth C."/>
            <person name="Larson L."/>
            <person name="Lui A."/>
            <person name="MacDonald P.J.P."/>
            <person name="Mehta T."/>
            <person name="Montmayeur A."/>
            <person name="Murphy C."/>
            <person name="Neiman D."/>
            <person name="Pearson M."/>
            <person name="Priest M."/>
            <person name="Roberts A."/>
            <person name="Saif S."/>
            <person name="Shea T."/>
            <person name="Shenoy N."/>
            <person name="Sisk P."/>
            <person name="Stolte C."/>
            <person name="Sykes S."/>
            <person name="Yandava C."/>
            <person name="Wortman J."/>
            <person name="Nusbaum C."/>
            <person name="Birren B."/>
        </authorList>
    </citation>
    <scope>NUCLEOTIDE SEQUENCE</scope>
    <source>
        <strain evidence="2">ATCC 64411</strain>
    </source>
</reference>
<reference evidence="4" key="2">
    <citation type="submission" date="2010-05" db="EMBL/GenBank/DDBJ databases">
        <title>The genome sequence of Magnaporthe poae strain ATCC 64411.</title>
        <authorList>
            <person name="Ma L.-J."/>
            <person name="Dead R."/>
            <person name="Young S."/>
            <person name="Zeng Q."/>
            <person name="Koehrsen M."/>
            <person name="Alvarado L."/>
            <person name="Berlin A."/>
            <person name="Chapman S.B."/>
            <person name="Chen Z."/>
            <person name="Freedman E."/>
            <person name="Gellesch M."/>
            <person name="Goldberg J."/>
            <person name="Griggs A."/>
            <person name="Gujja S."/>
            <person name="Heilman E.R."/>
            <person name="Heiman D."/>
            <person name="Hepburn T."/>
            <person name="Howarth C."/>
            <person name="Jen D."/>
            <person name="Larson L."/>
            <person name="Mehta T."/>
            <person name="Neiman D."/>
            <person name="Pearson M."/>
            <person name="Roberts A."/>
            <person name="Saif S."/>
            <person name="Shea T."/>
            <person name="Shenoy N."/>
            <person name="Sisk P."/>
            <person name="Stolte C."/>
            <person name="Sykes S."/>
            <person name="Walk T."/>
            <person name="White J."/>
            <person name="Yandava C."/>
            <person name="Haas B."/>
            <person name="Nusbaum C."/>
            <person name="Birren B."/>
        </authorList>
    </citation>
    <scope>NUCLEOTIDE SEQUENCE [LARGE SCALE GENOMIC DNA]</scope>
    <source>
        <strain evidence="4">ATCC 64411 / 73-15</strain>
    </source>
</reference>
<protein>
    <submittedName>
        <fullName evidence="2 3">Uncharacterized protein</fullName>
    </submittedName>
</protein>
<sequence length="80" mass="9137">MFEEACRCLIQPEQRLPTDSFEYYGSIVTHALPEELDLIQLMLGESGKSLQEHRSDLAHARGLRKPKPSTDEYRSTTTTI</sequence>
<proteinExistence type="predicted"/>
<feature type="region of interest" description="Disordered" evidence="1">
    <location>
        <begin position="57"/>
        <end position="80"/>
    </location>
</feature>
<evidence type="ECO:0000256" key="1">
    <source>
        <dbReference type="SAM" id="MobiDB-lite"/>
    </source>
</evidence>
<organism evidence="3 4">
    <name type="scientific">Magnaporthiopsis poae (strain ATCC 64411 / 73-15)</name>
    <name type="common">Kentucky bluegrass fungus</name>
    <name type="synonym">Magnaporthe poae</name>
    <dbReference type="NCBI Taxonomy" id="644358"/>
    <lineage>
        <taxon>Eukaryota</taxon>
        <taxon>Fungi</taxon>
        <taxon>Dikarya</taxon>
        <taxon>Ascomycota</taxon>
        <taxon>Pezizomycotina</taxon>
        <taxon>Sordariomycetes</taxon>
        <taxon>Sordariomycetidae</taxon>
        <taxon>Magnaporthales</taxon>
        <taxon>Magnaporthaceae</taxon>
        <taxon>Magnaporthiopsis</taxon>
    </lineage>
</organism>